<accession>A0A0N4XS88</accession>
<reference evidence="2 3" key="2">
    <citation type="submission" date="2018-11" db="EMBL/GenBank/DDBJ databases">
        <authorList>
            <consortium name="Pathogen Informatics"/>
        </authorList>
    </citation>
    <scope>NUCLEOTIDE SEQUENCE [LARGE SCALE GENOMIC DNA]</scope>
</reference>
<evidence type="ECO:0000313" key="2">
    <source>
        <dbReference type="EMBL" id="VDL68981.1"/>
    </source>
</evidence>
<organism evidence="4">
    <name type="scientific">Nippostrongylus brasiliensis</name>
    <name type="common">Rat hookworm</name>
    <dbReference type="NCBI Taxonomy" id="27835"/>
    <lineage>
        <taxon>Eukaryota</taxon>
        <taxon>Metazoa</taxon>
        <taxon>Ecdysozoa</taxon>
        <taxon>Nematoda</taxon>
        <taxon>Chromadorea</taxon>
        <taxon>Rhabditida</taxon>
        <taxon>Rhabditina</taxon>
        <taxon>Rhabditomorpha</taxon>
        <taxon>Strongyloidea</taxon>
        <taxon>Heligmosomidae</taxon>
        <taxon>Nippostrongylus</taxon>
    </lineage>
</organism>
<protein>
    <submittedName>
        <fullName evidence="4">Retrotransposon protein</fullName>
    </submittedName>
</protein>
<reference evidence="4" key="1">
    <citation type="submission" date="2017-02" db="UniProtKB">
        <authorList>
            <consortium name="WormBaseParasite"/>
        </authorList>
    </citation>
    <scope>IDENTIFICATION</scope>
</reference>
<feature type="region of interest" description="Disordered" evidence="1">
    <location>
        <begin position="1"/>
        <end position="30"/>
    </location>
</feature>
<name>A0A0N4XS88_NIPBR</name>
<proteinExistence type="predicted"/>
<evidence type="ECO:0000313" key="4">
    <source>
        <dbReference type="WBParaSite" id="NBR_0000539001-mRNA-1"/>
    </source>
</evidence>
<dbReference type="WBParaSite" id="NBR_0000539001-mRNA-1">
    <property type="protein sequence ID" value="NBR_0000539001-mRNA-1"/>
    <property type="gene ID" value="NBR_0000539001"/>
</dbReference>
<evidence type="ECO:0000256" key="1">
    <source>
        <dbReference type="SAM" id="MobiDB-lite"/>
    </source>
</evidence>
<gene>
    <name evidence="2" type="ORF">NBR_LOCUS5392</name>
</gene>
<feature type="compositionally biased region" description="Basic and acidic residues" evidence="1">
    <location>
        <begin position="1"/>
        <end position="27"/>
    </location>
</feature>
<dbReference type="Proteomes" id="UP000271162">
    <property type="component" value="Unassembled WGS sequence"/>
</dbReference>
<keyword evidence="3" id="KW-1185">Reference proteome</keyword>
<dbReference type="AlphaFoldDB" id="A0A0N4XS88"/>
<sequence>MPIETRGETERTISAEDVQPEARRKDEEIEDATSMEWANITMDEKEMKLIEPISRDAYVFCIFGSTDGE</sequence>
<evidence type="ECO:0000313" key="3">
    <source>
        <dbReference type="Proteomes" id="UP000271162"/>
    </source>
</evidence>
<dbReference type="EMBL" id="UYSL01012864">
    <property type="protein sequence ID" value="VDL68981.1"/>
    <property type="molecule type" value="Genomic_DNA"/>
</dbReference>